<evidence type="ECO:0000313" key="4">
    <source>
        <dbReference type="Proteomes" id="UP000053789"/>
    </source>
</evidence>
<dbReference type="AlphaFoldDB" id="A0A0D2IQ51"/>
<feature type="compositionally biased region" description="Basic and acidic residues" evidence="1">
    <location>
        <begin position="411"/>
        <end position="420"/>
    </location>
</feature>
<feature type="region of interest" description="Disordered" evidence="1">
    <location>
        <begin position="326"/>
        <end position="420"/>
    </location>
</feature>
<keyword evidence="2" id="KW-1133">Transmembrane helix</keyword>
<proteinExistence type="predicted"/>
<dbReference type="HOGENOM" id="CLU_047726_0_0_1"/>
<accession>A0A0D2IQ51</accession>
<keyword evidence="4" id="KW-1185">Reference proteome</keyword>
<gene>
    <name evidence="3" type="ORF">Z519_00572</name>
</gene>
<dbReference type="RefSeq" id="XP_016625578.1">
    <property type="nucleotide sequence ID" value="XM_016758329.1"/>
</dbReference>
<dbReference type="OrthoDB" id="5426678at2759"/>
<dbReference type="VEuPathDB" id="FungiDB:Z519_00572"/>
<feature type="compositionally biased region" description="Polar residues" evidence="1">
    <location>
        <begin position="337"/>
        <end position="361"/>
    </location>
</feature>
<reference evidence="3" key="1">
    <citation type="submission" date="2015-01" db="EMBL/GenBank/DDBJ databases">
        <title>The Genome Sequence of Cladophialophora bantiana CBS 173.52.</title>
        <authorList>
            <consortium name="The Broad Institute Genomics Platform"/>
            <person name="Cuomo C."/>
            <person name="de Hoog S."/>
            <person name="Gorbushina A."/>
            <person name="Stielow B."/>
            <person name="Teixiera M."/>
            <person name="Abouelleil A."/>
            <person name="Chapman S.B."/>
            <person name="Priest M."/>
            <person name="Young S.K."/>
            <person name="Wortman J."/>
            <person name="Nusbaum C."/>
            <person name="Birren B."/>
        </authorList>
    </citation>
    <scope>NUCLEOTIDE SEQUENCE [LARGE SCALE GENOMIC DNA]</scope>
    <source>
        <strain evidence="3">CBS 173.52</strain>
    </source>
</reference>
<evidence type="ECO:0000313" key="3">
    <source>
        <dbReference type="EMBL" id="KIW98909.1"/>
    </source>
</evidence>
<organism evidence="3 4">
    <name type="scientific">Cladophialophora bantiana (strain ATCC 10958 / CBS 173.52 / CDC B-1940 / NIH 8579)</name>
    <name type="common">Xylohypha bantiana</name>
    <dbReference type="NCBI Taxonomy" id="1442370"/>
    <lineage>
        <taxon>Eukaryota</taxon>
        <taxon>Fungi</taxon>
        <taxon>Dikarya</taxon>
        <taxon>Ascomycota</taxon>
        <taxon>Pezizomycotina</taxon>
        <taxon>Eurotiomycetes</taxon>
        <taxon>Chaetothyriomycetidae</taxon>
        <taxon>Chaetothyriales</taxon>
        <taxon>Herpotrichiellaceae</taxon>
        <taxon>Cladophialophora</taxon>
    </lineage>
</organism>
<evidence type="ECO:0000256" key="2">
    <source>
        <dbReference type="SAM" id="Phobius"/>
    </source>
</evidence>
<keyword evidence="2" id="KW-0812">Transmembrane</keyword>
<feature type="transmembrane region" description="Helical" evidence="2">
    <location>
        <begin position="21"/>
        <end position="39"/>
    </location>
</feature>
<dbReference type="Proteomes" id="UP000053789">
    <property type="component" value="Unassembled WGS sequence"/>
</dbReference>
<sequence length="420" mass="45407">MAYWHDRPATGGGAPAPYMAAIVYYGLLLTLLLRVAAALQSVSGSPCESVCLDAGSLEQDIVCLDADYQSLPSGRAFEKCVECQLNSTAVDTASNETDVEWALLALRYTLAGCMFAIPEDHISISSPCQVSCAPLNASIGYRITNDSSTAHPGNDFCTAYPFDDYTINRCATCYSFIPQQLYQANFLQALHIACRQPPEPGKPFFPDAESIFNETLIAGPVPPSNNPGGHSGLHGWKLALAIVLPIVGGIILISGTCWGCFMFTRKRRQRMAQTGRMSRVHDAHADSMYSPMSAKAEAWKAEDLPWGVAEPPREMHAISPTMLHAKHPSPGVAQGRWSHQTGGTGGSEQNTPLRSSFQQDTVGPGPEQVRDPNLHDQYFGVGEEVDDLPGPSGGHEYYPGHPQQGLGQLRVGDDERGNFI</sequence>
<evidence type="ECO:0000256" key="1">
    <source>
        <dbReference type="SAM" id="MobiDB-lite"/>
    </source>
</evidence>
<feature type="transmembrane region" description="Helical" evidence="2">
    <location>
        <begin position="238"/>
        <end position="261"/>
    </location>
</feature>
<dbReference type="EMBL" id="KN846980">
    <property type="protein sequence ID" value="KIW98909.1"/>
    <property type="molecule type" value="Genomic_DNA"/>
</dbReference>
<protein>
    <submittedName>
        <fullName evidence="3">Uncharacterized protein</fullName>
    </submittedName>
</protein>
<name>A0A0D2IQ51_CLAB1</name>
<keyword evidence="2" id="KW-0472">Membrane</keyword>
<dbReference type="GeneID" id="27693500"/>